<keyword evidence="1" id="KW-0732">Signal</keyword>
<feature type="chain" id="PRO_5012165186" evidence="1">
    <location>
        <begin position="21"/>
        <end position="371"/>
    </location>
</feature>
<proteinExistence type="predicted"/>
<dbReference type="STRING" id="180163.SAMN02745174_00648"/>
<gene>
    <name evidence="2" type="ORF">SAMN02745174_00648</name>
</gene>
<dbReference type="OrthoDB" id="87808at2"/>
<evidence type="ECO:0000313" key="2">
    <source>
        <dbReference type="EMBL" id="SJZ47164.1"/>
    </source>
</evidence>
<evidence type="ECO:0000256" key="1">
    <source>
        <dbReference type="SAM" id="SignalP"/>
    </source>
</evidence>
<organism evidence="2 3">
    <name type="scientific">Cetobacterium ceti</name>
    <dbReference type="NCBI Taxonomy" id="180163"/>
    <lineage>
        <taxon>Bacteria</taxon>
        <taxon>Fusobacteriati</taxon>
        <taxon>Fusobacteriota</taxon>
        <taxon>Fusobacteriia</taxon>
        <taxon>Fusobacteriales</taxon>
        <taxon>Fusobacteriaceae</taxon>
        <taxon>Cetobacterium</taxon>
    </lineage>
</organism>
<name>A0A1T4KXJ6_9FUSO</name>
<dbReference type="Proteomes" id="UP000191153">
    <property type="component" value="Unassembled WGS sequence"/>
</dbReference>
<dbReference type="AlphaFoldDB" id="A0A1T4KXJ6"/>
<dbReference type="EMBL" id="FUWX01000005">
    <property type="protein sequence ID" value="SJZ47164.1"/>
    <property type="molecule type" value="Genomic_DNA"/>
</dbReference>
<protein>
    <submittedName>
        <fullName evidence="2">Fusobacterial porin</fullName>
    </submittedName>
</protein>
<accession>A0A1T4KXJ6</accession>
<feature type="signal peptide" evidence="1">
    <location>
        <begin position="1"/>
        <end position="20"/>
    </location>
</feature>
<dbReference type="RefSeq" id="WP_078693181.1">
    <property type="nucleotide sequence ID" value="NZ_FUWX01000005.1"/>
</dbReference>
<sequence length="371" mass="41967">MKKLSILLGSLLIVGAVAQAKEVVAAPVVEEVQEVVVQPVELVEAPEFKPSGYVDLQYKYYGKTENAGNSKGDWNAGSNKTSRLQLLGSIKMTENQTFQYRVRSYKSLNSQTGESNPGTQTRLRYYYNHNNLGDSNVTLASRLQYFSFADDSQLVEYKALFNFTKYMPEIFSSVEVSPKYGYEWTSGNDSDYENYLGVDITTFMELPYGFSFEFNTYLTQRFFGQEQSFGGKYVTGATAAEQKAGGAKFEDKNFTVDVEAYIYNTQNLYKVGNLVVDFNFEGGYDPATYSQHKKFYTPGLGNETALVNKTDRFGYSLYMLPNISADYKVTENLKVYAAIGAEYRNWDYTASKSASTWRWQPQAWAGMKATF</sequence>
<keyword evidence="3" id="KW-1185">Reference proteome</keyword>
<evidence type="ECO:0000313" key="3">
    <source>
        <dbReference type="Proteomes" id="UP000191153"/>
    </source>
</evidence>
<reference evidence="2 3" key="1">
    <citation type="submission" date="2017-02" db="EMBL/GenBank/DDBJ databases">
        <authorList>
            <person name="Peterson S.W."/>
        </authorList>
    </citation>
    <scope>NUCLEOTIDE SEQUENCE [LARGE SCALE GENOMIC DNA]</scope>
    <source>
        <strain evidence="2 3">ATCC 700028</strain>
    </source>
</reference>